<evidence type="ECO:0000259" key="2">
    <source>
        <dbReference type="Pfam" id="PF04909"/>
    </source>
</evidence>
<evidence type="ECO:0000313" key="4">
    <source>
        <dbReference type="Proteomes" id="UP000198844"/>
    </source>
</evidence>
<dbReference type="OrthoDB" id="9787654at2"/>
<dbReference type="PANTHER" id="PTHR43569:SF1">
    <property type="entry name" value="BLL3371 PROTEIN"/>
    <property type="match status" value="1"/>
</dbReference>
<dbReference type="RefSeq" id="WP_093647321.1">
    <property type="nucleotide sequence ID" value="NZ_FPBH01000057.1"/>
</dbReference>
<sequence>MSVEDDQNLLQIVQTRPDPDWLSVSREDPIEPDLPIIDAHHHFSEHWGGYMPADLIEDSQGHNVVATVYVQCGWNYRSGGLERMRPVGEVESVVDVTRQANSKQSKTNLAAAIVGFADLRLGDTVDDVLATQVAVGDGRFRGVRVNGTRHATFRFGILPRPPFHLYTDPMFKEGYACLGRHGLSFDAWVYHTQLDDVAELAAEFPSIPIVLNHLGGPIGVAGYQGHQDVTIKEWIPALKRVAQLPNITAKIGALGATVFGYDFVSRPAPPTSKELADAWRPLVEPVIETFGPDRCMFESNFPLDRSSGSYGVVWNAFKRLVSGTNAEDKRNLFHDTARRAYRIDQ</sequence>
<organism evidence="3 4">
    <name type="scientific">Paraburkholderia aspalathi</name>
    <dbReference type="NCBI Taxonomy" id="1324617"/>
    <lineage>
        <taxon>Bacteria</taxon>
        <taxon>Pseudomonadati</taxon>
        <taxon>Pseudomonadota</taxon>
        <taxon>Betaproteobacteria</taxon>
        <taxon>Burkholderiales</taxon>
        <taxon>Burkholderiaceae</taxon>
        <taxon>Paraburkholderia</taxon>
    </lineage>
</organism>
<dbReference type="AlphaFoldDB" id="A0A1I7ERH0"/>
<dbReference type="GO" id="GO:0016787">
    <property type="term" value="F:hydrolase activity"/>
    <property type="evidence" value="ECO:0007669"/>
    <property type="project" value="UniProtKB-KW"/>
</dbReference>
<dbReference type="PANTHER" id="PTHR43569">
    <property type="entry name" value="AMIDOHYDROLASE"/>
    <property type="match status" value="1"/>
</dbReference>
<gene>
    <name evidence="3" type="ORF">SAMN05192563_105732</name>
</gene>
<dbReference type="SUPFAM" id="SSF51556">
    <property type="entry name" value="Metallo-dependent hydrolases"/>
    <property type="match status" value="1"/>
</dbReference>
<dbReference type="InterPro" id="IPR032466">
    <property type="entry name" value="Metal_Hydrolase"/>
</dbReference>
<comment type="similarity">
    <text evidence="1">Belongs to the metallo-dependent hydrolases superfamily.</text>
</comment>
<proteinExistence type="inferred from homology"/>
<dbReference type="InterPro" id="IPR006680">
    <property type="entry name" value="Amidohydro-rel"/>
</dbReference>
<reference evidence="3 4" key="1">
    <citation type="submission" date="2016-10" db="EMBL/GenBank/DDBJ databases">
        <authorList>
            <person name="de Groot N.N."/>
        </authorList>
    </citation>
    <scope>NUCLEOTIDE SEQUENCE [LARGE SCALE GENOMIC DNA]</scope>
    <source>
        <strain evidence="3 4">LMG 27731</strain>
    </source>
</reference>
<dbReference type="Pfam" id="PF04909">
    <property type="entry name" value="Amidohydro_2"/>
    <property type="match status" value="1"/>
</dbReference>
<evidence type="ECO:0000313" key="3">
    <source>
        <dbReference type="EMBL" id="SFU26521.1"/>
    </source>
</evidence>
<name>A0A1I7ERH0_9BURK</name>
<feature type="domain" description="Amidohydrolase-related" evidence="2">
    <location>
        <begin position="37"/>
        <end position="343"/>
    </location>
</feature>
<keyword evidence="3" id="KW-0378">Hydrolase</keyword>
<dbReference type="InterPro" id="IPR052350">
    <property type="entry name" value="Metallo-dep_Lactonases"/>
</dbReference>
<dbReference type="Proteomes" id="UP000198844">
    <property type="component" value="Unassembled WGS sequence"/>
</dbReference>
<dbReference type="EMBL" id="FPBH01000057">
    <property type="protein sequence ID" value="SFU26521.1"/>
    <property type="molecule type" value="Genomic_DNA"/>
</dbReference>
<accession>A0A1I7ERH0</accession>
<protein>
    <submittedName>
        <fullName evidence="3">Predicted metal-dependent hydrolase, TIM-barrel fold</fullName>
    </submittedName>
</protein>
<evidence type="ECO:0000256" key="1">
    <source>
        <dbReference type="ARBA" id="ARBA00038310"/>
    </source>
</evidence>
<dbReference type="Gene3D" id="3.20.20.140">
    <property type="entry name" value="Metal-dependent hydrolases"/>
    <property type="match status" value="1"/>
</dbReference>